<sequence length="248" mass="28626">MAIFSLLFYIGMLMSYIHGLLLFESPEIARLAGSNYQGSFLAFVIANLCLTVHRLFYTLLPFRSQVILTATVGKICIAFIFLFYVAYVAITLTPLACVEFCPAHFFFFFRRATLLLVVARLNELSNYAIGIVNVTAYTIMFTTLFIRGSLTFRRNSEIRMTVQAAIVSACELVFFLYWQYGPSANDYWELPEFWQHTLDGYSMLIYYDVLILPYMIFNQNVKKEIRNLFCKPKYTSPLVCSLQLSSKK</sequence>
<dbReference type="OrthoDB" id="5827259at2759"/>
<evidence type="ECO:0000256" key="1">
    <source>
        <dbReference type="SAM" id="Phobius"/>
    </source>
</evidence>
<dbReference type="Proteomes" id="UP000025227">
    <property type="component" value="Unplaced"/>
</dbReference>
<dbReference type="SUPFAM" id="SSF81321">
    <property type="entry name" value="Family A G protein-coupled receptor-like"/>
    <property type="match status" value="1"/>
</dbReference>
<feature type="transmembrane region" description="Helical" evidence="1">
    <location>
        <begin position="127"/>
        <end position="146"/>
    </location>
</feature>
<dbReference type="WBParaSite" id="HCON_00133710-00001">
    <property type="protein sequence ID" value="HCON_00133710-00001"/>
    <property type="gene ID" value="HCON_00133710"/>
</dbReference>
<proteinExistence type="predicted"/>
<evidence type="ECO:0000313" key="3">
    <source>
        <dbReference type="WBParaSite" id="HCON_00133710-00001"/>
    </source>
</evidence>
<accession>A0A7I4YT22</accession>
<evidence type="ECO:0000313" key="2">
    <source>
        <dbReference type="Proteomes" id="UP000025227"/>
    </source>
</evidence>
<keyword evidence="1" id="KW-0472">Membrane</keyword>
<dbReference type="OMA" id="SANDYWE"/>
<dbReference type="AlphaFoldDB" id="A0A7I4YT22"/>
<reference evidence="3" key="1">
    <citation type="submission" date="2020-12" db="UniProtKB">
        <authorList>
            <consortium name="WormBaseParasite"/>
        </authorList>
    </citation>
    <scope>IDENTIFICATION</scope>
    <source>
        <strain evidence="3">MHco3</strain>
    </source>
</reference>
<feature type="transmembrane region" description="Helical" evidence="1">
    <location>
        <begin position="66"/>
        <end position="90"/>
    </location>
</feature>
<name>A0A7I4YT22_HAECO</name>
<organism evidence="2 3">
    <name type="scientific">Haemonchus contortus</name>
    <name type="common">Barber pole worm</name>
    <dbReference type="NCBI Taxonomy" id="6289"/>
    <lineage>
        <taxon>Eukaryota</taxon>
        <taxon>Metazoa</taxon>
        <taxon>Ecdysozoa</taxon>
        <taxon>Nematoda</taxon>
        <taxon>Chromadorea</taxon>
        <taxon>Rhabditida</taxon>
        <taxon>Rhabditina</taxon>
        <taxon>Rhabditomorpha</taxon>
        <taxon>Strongyloidea</taxon>
        <taxon>Trichostrongylidae</taxon>
        <taxon>Haemonchus</taxon>
    </lineage>
</organism>
<feature type="transmembrane region" description="Helical" evidence="1">
    <location>
        <begin position="35"/>
        <end position="60"/>
    </location>
</feature>
<keyword evidence="1" id="KW-1133">Transmembrane helix</keyword>
<keyword evidence="1" id="KW-0812">Transmembrane</keyword>
<protein>
    <submittedName>
        <fullName evidence="3">Serpentine receptor class gamma</fullName>
    </submittedName>
</protein>
<feature type="transmembrane region" description="Helical" evidence="1">
    <location>
        <begin position="158"/>
        <end position="180"/>
    </location>
</feature>
<keyword evidence="2" id="KW-1185">Reference proteome</keyword>
<feature type="transmembrane region" description="Helical" evidence="1">
    <location>
        <begin position="200"/>
        <end position="217"/>
    </location>
</feature>
<feature type="transmembrane region" description="Helical" evidence="1">
    <location>
        <begin position="6"/>
        <end position="23"/>
    </location>
</feature>